<dbReference type="InterPro" id="IPR006626">
    <property type="entry name" value="PbH1"/>
</dbReference>
<feature type="chain" id="PRO_5022149259" evidence="2">
    <location>
        <begin position="25"/>
        <end position="262"/>
    </location>
</feature>
<dbReference type="InterPro" id="IPR039448">
    <property type="entry name" value="Beta_helix"/>
</dbReference>
<dbReference type="PROSITE" id="PS51257">
    <property type="entry name" value="PROKAR_LIPOPROTEIN"/>
    <property type="match status" value="1"/>
</dbReference>
<sequence>MNRIGYMATMVLFLLVAMVAVASAACTAIDHIPYTIQKSGSYCLTKDLTLKDGAAAILVDAEKAVIDLGGHRLSGTGEDAGYGIRSDKGVIVRNGTVAGFYFGVTGGAGSMIENLRVENSTRTGILVNGDGSLVRNNTVTDARPIFEAYGIVAMGAQNRILDNTITEIKGAASGRGFGIRVYTAGENVIQGNRVANTALIPNTFGILIAGPESQKNAVTTNTIANMEKGVVYERGSDGTNRGNRTSGVTHRYIGGNDDGGNE</sequence>
<feature type="domain" description="Right handed beta helix" evidence="3">
    <location>
        <begin position="106"/>
        <end position="245"/>
    </location>
</feature>
<dbReference type="Gene3D" id="2.160.20.10">
    <property type="entry name" value="Single-stranded right-handed beta-helix, Pectin lyase-like"/>
    <property type="match status" value="1"/>
</dbReference>
<dbReference type="EMBL" id="VLLN01000053">
    <property type="protein sequence ID" value="TWJ11335.1"/>
    <property type="molecule type" value="Genomic_DNA"/>
</dbReference>
<feature type="compositionally biased region" description="Polar residues" evidence="1">
    <location>
        <begin position="237"/>
        <end position="248"/>
    </location>
</feature>
<keyword evidence="2" id="KW-0732">Signal</keyword>
<proteinExistence type="predicted"/>
<accession>A0A562V0I4</accession>
<dbReference type="Pfam" id="PF13229">
    <property type="entry name" value="Beta_helix"/>
    <property type="match status" value="1"/>
</dbReference>
<evidence type="ECO:0000313" key="5">
    <source>
        <dbReference type="Proteomes" id="UP000319449"/>
    </source>
</evidence>
<gene>
    <name evidence="4" type="ORF">JN12_04029</name>
</gene>
<feature type="signal peptide" evidence="2">
    <location>
        <begin position="1"/>
        <end position="24"/>
    </location>
</feature>
<organism evidence="4 5">
    <name type="scientific">Geobacter argillaceus</name>
    <dbReference type="NCBI Taxonomy" id="345631"/>
    <lineage>
        <taxon>Bacteria</taxon>
        <taxon>Pseudomonadati</taxon>
        <taxon>Thermodesulfobacteriota</taxon>
        <taxon>Desulfuromonadia</taxon>
        <taxon>Geobacterales</taxon>
        <taxon>Geobacteraceae</taxon>
        <taxon>Geobacter</taxon>
    </lineage>
</organism>
<evidence type="ECO:0000259" key="3">
    <source>
        <dbReference type="Pfam" id="PF13229"/>
    </source>
</evidence>
<dbReference type="OrthoDB" id="5493915at2"/>
<protein>
    <submittedName>
        <fullName evidence="4">Copper-binding protein NosD</fullName>
    </submittedName>
</protein>
<dbReference type="RefSeq" id="WP_145026276.1">
    <property type="nucleotide sequence ID" value="NZ_VLLN01000053.1"/>
</dbReference>
<dbReference type="InterPro" id="IPR012334">
    <property type="entry name" value="Pectin_lyas_fold"/>
</dbReference>
<dbReference type="SUPFAM" id="SSF51126">
    <property type="entry name" value="Pectin lyase-like"/>
    <property type="match status" value="1"/>
</dbReference>
<dbReference type="InterPro" id="IPR011050">
    <property type="entry name" value="Pectin_lyase_fold/virulence"/>
</dbReference>
<evidence type="ECO:0000256" key="2">
    <source>
        <dbReference type="SAM" id="SignalP"/>
    </source>
</evidence>
<reference evidence="4 5" key="1">
    <citation type="submission" date="2019-07" db="EMBL/GenBank/DDBJ databases">
        <title>Genomic Encyclopedia of Archaeal and Bacterial Type Strains, Phase II (KMG-II): from individual species to whole genera.</title>
        <authorList>
            <person name="Goeker M."/>
        </authorList>
    </citation>
    <scope>NUCLEOTIDE SEQUENCE [LARGE SCALE GENOMIC DNA]</scope>
    <source>
        <strain evidence="4 5">ATCC BAA-1139</strain>
    </source>
</reference>
<dbReference type="Proteomes" id="UP000319449">
    <property type="component" value="Unassembled WGS sequence"/>
</dbReference>
<evidence type="ECO:0000313" key="4">
    <source>
        <dbReference type="EMBL" id="TWJ11335.1"/>
    </source>
</evidence>
<name>A0A562V0I4_9BACT</name>
<feature type="region of interest" description="Disordered" evidence="1">
    <location>
        <begin position="234"/>
        <end position="262"/>
    </location>
</feature>
<evidence type="ECO:0000256" key="1">
    <source>
        <dbReference type="SAM" id="MobiDB-lite"/>
    </source>
</evidence>
<comment type="caution">
    <text evidence="4">The sequence shown here is derived from an EMBL/GenBank/DDBJ whole genome shotgun (WGS) entry which is preliminary data.</text>
</comment>
<dbReference type="AlphaFoldDB" id="A0A562V0I4"/>
<keyword evidence="5" id="KW-1185">Reference proteome</keyword>
<dbReference type="SMART" id="SM00710">
    <property type="entry name" value="PbH1"/>
    <property type="match status" value="4"/>
</dbReference>